<organism evidence="6 7">
    <name type="scientific">Jeotgalibacillus salarius</name>
    <dbReference type="NCBI Taxonomy" id="546023"/>
    <lineage>
        <taxon>Bacteria</taxon>
        <taxon>Bacillati</taxon>
        <taxon>Bacillota</taxon>
        <taxon>Bacilli</taxon>
        <taxon>Bacillales</taxon>
        <taxon>Caryophanaceae</taxon>
        <taxon>Jeotgalibacillus</taxon>
    </lineage>
</organism>
<dbReference type="AlphaFoldDB" id="A0A4Y8L4K1"/>
<keyword evidence="2" id="KW-0479">Metal-binding</keyword>
<dbReference type="GO" id="GO:0016787">
    <property type="term" value="F:hydrolase activity"/>
    <property type="evidence" value="ECO:0007669"/>
    <property type="project" value="UniProtKB-KW"/>
</dbReference>
<dbReference type="GO" id="GO:0046872">
    <property type="term" value="F:metal ion binding"/>
    <property type="evidence" value="ECO:0007669"/>
    <property type="project" value="UniProtKB-KW"/>
</dbReference>
<gene>
    <name evidence="6" type="ORF">E2626_16455</name>
</gene>
<protein>
    <submittedName>
        <fullName evidence="6">MBL fold metallo-hydrolase</fullName>
    </submittedName>
</protein>
<dbReference type="InterPro" id="IPR001279">
    <property type="entry name" value="Metallo-B-lactamas"/>
</dbReference>
<dbReference type="Proteomes" id="UP000297776">
    <property type="component" value="Unassembled WGS sequence"/>
</dbReference>
<keyword evidence="7" id="KW-1185">Reference proteome</keyword>
<dbReference type="Pfam" id="PF00753">
    <property type="entry name" value="Lactamase_B"/>
    <property type="match status" value="1"/>
</dbReference>
<comment type="cofactor">
    <cofactor evidence="1">
        <name>Zn(2+)</name>
        <dbReference type="ChEBI" id="CHEBI:29105"/>
    </cofactor>
</comment>
<feature type="domain" description="Metallo-beta-lactamase" evidence="5">
    <location>
        <begin position="12"/>
        <end position="192"/>
    </location>
</feature>
<evidence type="ECO:0000313" key="6">
    <source>
        <dbReference type="EMBL" id="TFD97523.1"/>
    </source>
</evidence>
<evidence type="ECO:0000313" key="7">
    <source>
        <dbReference type="Proteomes" id="UP000297776"/>
    </source>
</evidence>
<name>A0A4Y8L4K1_9BACL</name>
<evidence type="ECO:0000256" key="1">
    <source>
        <dbReference type="ARBA" id="ARBA00001947"/>
    </source>
</evidence>
<comment type="caution">
    <text evidence="6">The sequence shown here is derived from an EMBL/GenBank/DDBJ whole genome shotgun (WGS) entry which is preliminary data.</text>
</comment>
<dbReference type="PANTHER" id="PTHR46233">
    <property type="entry name" value="HYDROXYACYLGLUTATHIONE HYDROLASE GLOC"/>
    <property type="match status" value="1"/>
</dbReference>
<reference evidence="6 7" key="1">
    <citation type="submission" date="2019-03" db="EMBL/GenBank/DDBJ databases">
        <authorList>
            <person name="Yang Y."/>
        </authorList>
    </citation>
    <scope>NUCLEOTIDE SEQUENCE [LARGE SCALE GENOMIC DNA]</scope>
    <source>
        <strain evidence="6 7">ASL-1</strain>
    </source>
</reference>
<sequence>MEWFQLPLGPMQTNAYILYNEHKECLIVDPGEEAHKIKDFIKQKQLKPLAVLLTHAHFDHIGAVEEVRSKYEIEVHMHIQEKSWLQTPEKNGSALFQGIKPIVASPAEQIWEKDKEVNIGTFKFQLYHTPGHSPGSVSFYFREESLLISGDVLFQGSIGRTDLPGGNMDELMKSITSKLMTLEDHTYILPGHGPVTTLLEEKRHNPFLQ</sequence>
<proteinExistence type="predicted"/>
<dbReference type="InterPro" id="IPR036866">
    <property type="entry name" value="RibonucZ/Hydroxyglut_hydro"/>
</dbReference>
<dbReference type="PANTHER" id="PTHR46233:SF3">
    <property type="entry name" value="HYDROXYACYLGLUTATHIONE HYDROLASE GLOC"/>
    <property type="match status" value="1"/>
</dbReference>
<evidence type="ECO:0000256" key="4">
    <source>
        <dbReference type="ARBA" id="ARBA00022833"/>
    </source>
</evidence>
<dbReference type="SMART" id="SM00849">
    <property type="entry name" value="Lactamase_B"/>
    <property type="match status" value="1"/>
</dbReference>
<evidence type="ECO:0000259" key="5">
    <source>
        <dbReference type="SMART" id="SM00849"/>
    </source>
</evidence>
<evidence type="ECO:0000256" key="2">
    <source>
        <dbReference type="ARBA" id="ARBA00022723"/>
    </source>
</evidence>
<dbReference type="EMBL" id="SORX01000017">
    <property type="protein sequence ID" value="TFD97523.1"/>
    <property type="molecule type" value="Genomic_DNA"/>
</dbReference>
<dbReference type="RefSeq" id="WP_134383183.1">
    <property type="nucleotide sequence ID" value="NZ_SORX01000017.1"/>
</dbReference>
<dbReference type="OrthoDB" id="9802248at2"/>
<dbReference type="InterPro" id="IPR051453">
    <property type="entry name" value="MBL_Glyoxalase_II"/>
</dbReference>
<dbReference type="SUPFAM" id="SSF56281">
    <property type="entry name" value="Metallo-hydrolase/oxidoreductase"/>
    <property type="match status" value="1"/>
</dbReference>
<accession>A0A4Y8L4K1</accession>
<evidence type="ECO:0000256" key="3">
    <source>
        <dbReference type="ARBA" id="ARBA00022801"/>
    </source>
</evidence>
<dbReference type="Gene3D" id="3.60.15.10">
    <property type="entry name" value="Ribonuclease Z/Hydroxyacylglutathione hydrolase-like"/>
    <property type="match status" value="1"/>
</dbReference>
<keyword evidence="4" id="KW-0862">Zinc</keyword>
<keyword evidence="3 6" id="KW-0378">Hydrolase</keyword>
<dbReference type="CDD" id="cd06262">
    <property type="entry name" value="metallo-hydrolase-like_MBL-fold"/>
    <property type="match status" value="1"/>
</dbReference>